<accession>A0A6J1RBL7</accession>
<name>A0A6J1RBL7_9HYME</name>
<dbReference type="AlphaFoldDB" id="A0A6J1RBL7"/>
<dbReference type="Proteomes" id="UP000504618">
    <property type="component" value="Unplaced"/>
</dbReference>
<sequence length="948" mass="109173">MDATRGNGRREARRECAPSSILTQLGRGTRPGRKVAQPGREATALTGRDTPRRRGSPSRRKSPINTRIYAVSSRSTEEDIVMDTNSRRKNRKNTKASSKNQQREDIKSEDNDKIKEVLLWPTFDEDIRLCTGSRKYQHLIRLLLLYTEKVCSSVAKPSNVQDDLKNHIKKMLIFFHLYWLDIKQDKADHSRYLNEISVLLNVYIDMELKPYMEERTSSHIKEFSKIATKILAALYIYLNNSEEHIFKVLLKIKQMTEKHNEVWNNIFKERFTKLKTKMTSITDNSKSLDQTCLQPGKSEKTEVIDLTGDDEITTPCKVKRKKTKQKSKWSRVTKNKPRSKKHLSKYSTKLVNADVKECSNKDNCHINPKKDVTKNQMSNICPEFAKEDEKQHDLDCSKSQMFVDQNIKENIKVTKESKLLKESKLENCVSSYMTIGNATSCTQNKGALISQEESAMETIPLFNTCQNNIADQHSFKQELPTSTNCSAMQKSHKCCNTMPVDERHINHLIIKKLKSINDHSSQITEIIKQKVCHQVNECPNCCTKIDCKPFIFTNDITAAKAQGTLHNTFNDDENDIKLACDSTNIIYTRSDRNKCIYVVNHFDEHVMTVHEKRVQRLDQSNDACTVSTTFTEDQIVKPPLSNQYVNFDNIRMNDYDNAAKYSEAAIKEQQQKRIDYDSSMLNDRLHSLESCTFGINSFEIGSNAEINYDLKSFPKIEEADEITKTDYVDNLGHINFLDNIQSETLLEDSFRQFSEPQINYDYLTKKPLMYTDNDTIVKPQDTLHNIFNADETPYDTNVICMLSDHDKRIYLTNHTGEHIMTTSAEKKMQRPNNSNDICTVSTTFTGDQIVEPSLGSQHVSSNNVLMYIENTMEEQERSNCDTSMLNEHSSELCTFDIDSFEVDSKEANEMKTDCANDFEISENISFLHNIQMETLEHILSNDTTNFLL</sequence>
<dbReference type="RefSeq" id="XP_024891647.1">
    <property type="nucleotide sequence ID" value="XM_025035879.1"/>
</dbReference>
<reference evidence="3 4" key="1">
    <citation type="submission" date="2025-04" db="UniProtKB">
        <authorList>
            <consortium name="RefSeq"/>
        </authorList>
    </citation>
    <scope>IDENTIFICATION</scope>
    <source>
        <tissue evidence="3 4">Whole body</tissue>
    </source>
</reference>
<gene>
    <name evidence="3 4" type="primary">LOC112467316</name>
</gene>
<evidence type="ECO:0000313" key="2">
    <source>
        <dbReference type="Proteomes" id="UP000504618"/>
    </source>
</evidence>
<evidence type="ECO:0000313" key="4">
    <source>
        <dbReference type="RefSeq" id="XP_024891648.1"/>
    </source>
</evidence>
<evidence type="ECO:0000313" key="3">
    <source>
        <dbReference type="RefSeq" id="XP_024891647.1"/>
    </source>
</evidence>
<organism evidence="2 4">
    <name type="scientific">Temnothorax curvispinosus</name>
    <dbReference type="NCBI Taxonomy" id="300111"/>
    <lineage>
        <taxon>Eukaryota</taxon>
        <taxon>Metazoa</taxon>
        <taxon>Ecdysozoa</taxon>
        <taxon>Arthropoda</taxon>
        <taxon>Hexapoda</taxon>
        <taxon>Insecta</taxon>
        <taxon>Pterygota</taxon>
        <taxon>Neoptera</taxon>
        <taxon>Endopterygota</taxon>
        <taxon>Hymenoptera</taxon>
        <taxon>Apocrita</taxon>
        <taxon>Aculeata</taxon>
        <taxon>Formicoidea</taxon>
        <taxon>Formicidae</taxon>
        <taxon>Myrmicinae</taxon>
        <taxon>Temnothorax</taxon>
    </lineage>
</organism>
<protein>
    <submittedName>
        <fullName evidence="3 4">Uncharacterized protein LOC112467316 isoform X1</fullName>
    </submittedName>
</protein>
<evidence type="ECO:0000256" key="1">
    <source>
        <dbReference type="SAM" id="MobiDB-lite"/>
    </source>
</evidence>
<dbReference type="OrthoDB" id="7673806at2759"/>
<dbReference type="RefSeq" id="XP_024891648.1">
    <property type="nucleotide sequence ID" value="XM_025035880.1"/>
</dbReference>
<dbReference type="GeneID" id="112467316"/>
<feature type="region of interest" description="Disordered" evidence="1">
    <location>
        <begin position="1"/>
        <end position="108"/>
    </location>
</feature>
<feature type="compositionally biased region" description="Basic residues" evidence="1">
    <location>
        <begin position="51"/>
        <end position="62"/>
    </location>
</feature>
<keyword evidence="2" id="KW-1185">Reference proteome</keyword>
<proteinExistence type="predicted"/>